<feature type="domain" description="RagB/SusD" evidence="7">
    <location>
        <begin position="382"/>
        <end position="533"/>
    </location>
</feature>
<evidence type="ECO:0000256" key="3">
    <source>
        <dbReference type="ARBA" id="ARBA00022729"/>
    </source>
</evidence>
<evidence type="ECO:0000256" key="5">
    <source>
        <dbReference type="ARBA" id="ARBA00023237"/>
    </source>
</evidence>
<comment type="caution">
    <text evidence="9">The sequence shown here is derived from an EMBL/GenBank/DDBJ whole genome shotgun (WGS) entry which is preliminary data.</text>
</comment>
<protein>
    <submittedName>
        <fullName evidence="9">RagB/SusD family nutrient uptake outer membrane protein</fullName>
    </submittedName>
</protein>
<comment type="similarity">
    <text evidence="2">Belongs to the SusD family.</text>
</comment>
<dbReference type="Proteomes" id="UP001500298">
    <property type="component" value="Unassembled WGS sequence"/>
</dbReference>
<dbReference type="Pfam" id="PF07980">
    <property type="entry name" value="SusD_RagB"/>
    <property type="match status" value="1"/>
</dbReference>
<organism evidence="9 10">
    <name type="scientific">Algivirga pacifica</name>
    <dbReference type="NCBI Taxonomy" id="1162670"/>
    <lineage>
        <taxon>Bacteria</taxon>
        <taxon>Pseudomonadati</taxon>
        <taxon>Bacteroidota</taxon>
        <taxon>Cytophagia</taxon>
        <taxon>Cytophagales</taxon>
        <taxon>Flammeovirgaceae</taxon>
        <taxon>Algivirga</taxon>
    </lineage>
</organism>
<evidence type="ECO:0000256" key="2">
    <source>
        <dbReference type="ARBA" id="ARBA00006275"/>
    </source>
</evidence>
<feature type="chain" id="PRO_5046926761" evidence="6">
    <location>
        <begin position="25"/>
        <end position="533"/>
    </location>
</feature>
<reference evidence="10" key="1">
    <citation type="journal article" date="2019" name="Int. J. Syst. Evol. Microbiol.">
        <title>The Global Catalogue of Microorganisms (GCM) 10K type strain sequencing project: providing services to taxonomists for standard genome sequencing and annotation.</title>
        <authorList>
            <consortium name="The Broad Institute Genomics Platform"/>
            <consortium name="The Broad Institute Genome Sequencing Center for Infectious Disease"/>
            <person name="Wu L."/>
            <person name="Ma J."/>
        </authorList>
    </citation>
    <scope>NUCLEOTIDE SEQUENCE [LARGE SCALE GENOMIC DNA]</scope>
    <source>
        <strain evidence="10">JCM 18326</strain>
    </source>
</reference>
<keyword evidence="5" id="KW-0998">Cell outer membrane</keyword>
<proteinExistence type="inferred from homology"/>
<evidence type="ECO:0000256" key="4">
    <source>
        <dbReference type="ARBA" id="ARBA00023136"/>
    </source>
</evidence>
<feature type="signal peptide" evidence="6">
    <location>
        <begin position="1"/>
        <end position="24"/>
    </location>
</feature>
<dbReference type="SUPFAM" id="SSF48452">
    <property type="entry name" value="TPR-like"/>
    <property type="match status" value="1"/>
</dbReference>
<dbReference type="PROSITE" id="PS51257">
    <property type="entry name" value="PROKAR_LIPOPROTEIN"/>
    <property type="match status" value="1"/>
</dbReference>
<evidence type="ECO:0000259" key="8">
    <source>
        <dbReference type="Pfam" id="PF14322"/>
    </source>
</evidence>
<name>A0ABP9D2T0_9BACT</name>
<dbReference type="Gene3D" id="1.10.3780.10">
    <property type="entry name" value="SusD-like"/>
    <property type="match status" value="1"/>
</dbReference>
<dbReference type="InterPro" id="IPR033985">
    <property type="entry name" value="SusD-like_N"/>
</dbReference>
<evidence type="ECO:0000313" key="9">
    <source>
        <dbReference type="EMBL" id="GAA4826327.1"/>
    </source>
</evidence>
<evidence type="ECO:0000259" key="7">
    <source>
        <dbReference type="Pfam" id="PF07980"/>
    </source>
</evidence>
<feature type="domain" description="SusD-like N-terminal" evidence="8">
    <location>
        <begin position="112"/>
        <end position="246"/>
    </location>
</feature>
<keyword evidence="4" id="KW-0472">Membrane</keyword>
<evidence type="ECO:0000256" key="1">
    <source>
        <dbReference type="ARBA" id="ARBA00004442"/>
    </source>
</evidence>
<dbReference type="Pfam" id="PF14322">
    <property type="entry name" value="SusD-like_3"/>
    <property type="match status" value="1"/>
</dbReference>
<dbReference type="Gene3D" id="1.25.40.10">
    <property type="entry name" value="Tetratricopeptide repeat domain"/>
    <property type="match status" value="1"/>
</dbReference>
<dbReference type="EMBL" id="BAABJX010000017">
    <property type="protein sequence ID" value="GAA4826327.1"/>
    <property type="molecule type" value="Genomic_DNA"/>
</dbReference>
<gene>
    <name evidence="9" type="ORF">GCM10023331_08660</name>
</gene>
<sequence>MKSYIKNMSRAAMLIAAMATTSCVGDLDVTPIDPDVNTVDKALNSPEAMAQALSKVYAGFAVTGNVGPAGSGDVAGVDEGESSYWRLWFVAQEFPTDEAVNGWGDKDLPTLSQVSWTADNSFTRAFYYRSLYQVTLANEFIRQAAAYGTEYADTDRQVGEARFLRALAYYHALDMFGNKLPNIEEDKGVGAWLPQPWGQSERGPELFDFIESELMAAIEVLPAAAEAFVGQANKDAAKMTLAKLYLNHAVYRGQEDVAYYQKGKTMVDEVIANGSFDLMDADDVAGTDAYSPYEFNFLADNHTSNEIIFAISQDGNYSRTYGGTTFIVNAATGANKDNMGGGAWYGTRTTKALVNLFEADDARALWFTDGHNLEITDQSLFTEGYAVTKFKNMKRDGSKGDNASSEFVDTDVPVYRLADAYLMAAELDIRINGSVSATSLDMVNELRTRAGVGAVTSIDLDFILDERARELYWEAHRRTDLIRFGKFTGGDYVWPLKGNSLPDGGSISAHYELMPIPPSDLNANPNLSQNAGY</sequence>
<dbReference type="InterPro" id="IPR012944">
    <property type="entry name" value="SusD_RagB_dom"/>
</dbReference>
<dbReference type="RefSeq" id="WP_345369502.1">
    <property type="nucleotide sequence ID" value="NZ_BAABJX010000017.1"/>
</dbReference>
<keyword evidence="10" id="KW-1185">Reference proteome</keyword>
<accession>A0ABP9D2T0</accession>
<keyword evidence="3 6" id="KW-0732">Signal</keyword>
<dbReference type="InterPro" id="IPR011990">
    <property type="entry name" value="TPR-like_helical_dom_sf"/>
</dbReference>
<evidence type="ECO:0000256" key="6">
    <source>
        <dbReference type="SAM" id="SignalP"/>
    </source>
</evidence>
<evidence type="ECO:0000313" key="10">
    <source>
        <dbReference type="Proteomes" id="UP001500298"/>
    </source>
</evidence>
<comment type="subcellular location">
    <subcellularLocation>
        <location evidence="1">Cell outer membrane</location>
    </subcellularLocation>
</comment>
<dbReference type="Gene3D" id="1.25.40.390">
    <property type="match status" value="1"/>
</dbReference>